<organism evidence="1 2">
    <name type="scientific">Pedobacter changchengzhani</name>
    <dbReference type="NCBI Taxonomy" id="2529274"/>
    <lineage>
        <taxon>Bacteria</taxon>
        <taxon>Pseudomonadati</taxon>
        <taxon>Bacteroidota</taxon>
        <taxon>Sphingobacteriia</taxon>
        <taxon>Sphingobacteriales</taxon>
        <taxon>Sphingobacteriaceae</taxon>
        <taxon>Pedobacter</taxon>
    </lineage>
</organism>
<gene>
    <name evidence="1" type="ORF">EZJ43_14320</name>
</gene>
<name>A0A4R5MI88_9SPHI</name>
<dbReference type="EMBL" id="SJCY01000011">
    <property type="protein sequence ID" value="TDG35268.1"/>
    <property type="molecule type" value="Genomic_DNA"/>
</dbReference>
<keyword evidence="2" id="KW-1185">Reference proteome</keyword>
<dbReference type="AlphaFoldDB" id="A0A4R5MI88"/>
<dbReference type="OrthoDB" id="772574at2"/>
<proteinExistence type="predicted"/>
<reference evidence="1 2" key="1">
    <citation type="submission" date="2019-02" db="EMBL/GenBank/DDBJ databases">
        <title>Pedobacter sp. nov., a novel speices isolated from soil of pinguins habitat in Antarcitica.</title>
        <authorList>
            <person name="He R.-H."/>
        </authorList>
    </citation>
    <scope>NUCLEOTIDE SEQUENCE [LARGE SCALE GENOMIC DNA]</scope>
    <source>
        <strain evidence="1 2">E01020</strain>
    </source>
</reference>
<dbReference type="Pfam" id="PF18506">
    <property type="entry name" value="RelB-like"/>
    <property type="match status" value="1"/>
</dbReference>
<dbReference type="RefSeq" id="WP_133263400.1">
    <property type="nucleotide sequence ID" value="NZ_SJCY01000011.1"/>
</dbReference>
<evidence type="ECO:0000313" key="2">
    <source>
        <dbReference type="Proteomes" id="UP000295668"/>
    </source>
</evidence>
<evidence type="ECO:0000313" key="1">
    <source>
        <dbReference type="EMBL" id="TDG35268.1"/>
    </source>
</evidence>
<accession>A0A4R5MI88</accession>
<dbReference type="InterPro" id="IPR049537">
    <property type="entry name" value="RelB-like"/>
</dbReference>
<dbReference type="Proteomes" id="UP000295668">
    <property type="component" value="Unassembled WGS sequence"/>
</dbReference>
<sequence length="69" mass="7901">MRSIIIHAENKKDISLLKELSKKMGLSAQILSVDEKEDINLAQIMKQNKESDNLIQEEAVAYYHSLSKK</sequence>
<protein>
    <submittedName>
        <fullName evidence="1">Uncharacterized protein</fullName>
    </submittedName>
</protein>
<comment type="caution">
    <text evidence="1">The sequence shown here is derived from an EMBL/GenBank/DDBJ whole genome shotgun (WGS) entry which is preliminary data.</text>
</comment>